<dbReference type="RefSeq" id="XP_009530959.1">
    <property type="nucleotide sequence ID" value="XM_009532664.1"/>
</dbReference>
<accession>G4ZUQ6</accession>
<dbReference type="Proteomes" id="UP000002640">
    <property type="component" value="Unassembled WGS sequence"/>
</dbReference>
<gene>
    <name evidence="2" type="ORF">PHYSODRAFT_513315</name>
</gene>
<sequence>MSSYIGSSAPSQDPPFAATPGSEVPCSLASNQSNFRSSELAQEVPECAVSSQQSDDSVVYIGTKPPSQNPIQADYWLSWFQAREVHVPESGQCAMLALYATISNFQGNTLKCTPETTAEANYHKKAIYVLMVSNLPADAALGLVDPGDMLDRLYPDSPRQPTKEASTALLCTHLLHERARSVDASVRRTHWADACVLRSYAQYLRQPLLVIDVKENGDGSMQIYSYEPIEVPPSSGVTRHTHERGLCTVVNAVDTSEYLRVCGRLHVLPAFLLLRHHEHHFYGVQHEDLYLRWHAEGDPDFAAEMAHP</sequence>
<protein>
    <recommendedName>
        <fullName evidence="4">OTU domain-containing protein</fullName>
    </recommendedName>
</protein>
<evidence type="ECO:0008006" key="4">
    <source>
        <dbReference type="Google" id="ProtNLM"/>
    </source>
</evidence>
<organism evidence="2 3">
    <name type="scientific">Phytophthora sojae (strain P6497)</name>
    <name type="common">Soybean stem and root rot agent</name>
    <name type="synonym">Phytophthora megasperma f. sp. glycines</name>
    <dbReference type="NCBI Taxonomy" id="1094619"/>
    <lineage>
        <taxon>Eukaryota</taxon>
        <taxon>Sar</taxon>
        <taxon>Stramenopiles</taxon>
        <taxon>Oomycota</taxon>
        <taxon>Peronosporomycetes</taxon>
        <taxon>Peronosporales</taxon>
        <taxon>Peronosporaceae</taxon>
        <taxon>Phytophthora</taxon>
    </lineage>
</organism>
<dbReference type="AlphaFoldDB" id="G4ZUQ6"/>
<feature type="compositionally biased region" description="Polar residues" evidence="1">
    <location>
        <begin position="1"/>
        <end position="11"/>
    </location>
</feature>
<evidence type="ECO:0000313" key="2">
    <source>
        <dbReference type="EMBL" id="EGZ13530.1"/>
    </source>
</evidence>
<proteinExistence type="predicted"/>
<evidence type="ECO:0000313" key="3">
    <source>
        <dbReference type="Proteomes" id="UP000002640"/>
    </source>
</evidence>
<reference evidence="2 3" key="1">
    <citation type="journal article" date="2006" name="Science">
        <title>Phytophthora genome sequences uncover evolutionary origins and mechanisms of pathogenesis.</title>
        <authorList>
            <person name="Tyler B.M."/>
            <person name="Tripathy S."/>
            <person name="Zhang X."/>
            <person name="Dehal P."/>
            <person name="Jiang R.H."/>
            <person name="Aerts A."/>
            <person name="Arredondo F.D."/>
            <person name="Baxter L."/>
            <person name="Bensasson D."/>
            <person name="Beynon J.L."/>
            <person name="Chapman J."/>
            <person name="Damasceno C.M."/>
            <person name="Dorrance A.E."/>
            <person name="Dou D."/>
            <person name="Dickerman A.W."/>
            <person name="Dubchak I.L."/>
            <person name="Garbelotto M."/>
            <person name="Gijzen M."/>
            <person name="Gordon S.G."/>
            <person name="Govers F."/>
            <person name="Grunwald N.J."/>
            <person name="Huang W."/>
            <person name="Ivors K.L."/>
            <person name="Jones R.W."/>
            <person name="Kamoun S."/>
            <person name="Krampis K."/>
            <person name="Lamour K.H."/>
            <person name="Lee M.K."/>
            <person name="McDonald W.H."/>
            <person name="Medina M."/>
            <person name="Meijer H.J."/>
            <person name="Nordberg E.K."/>
            <person name="Maclean D.J."/>
            <person name="Ospina-Giraldo M.D."/>
            <person name="Morris P.F."/>
            <person name="Phuntumart V."/>
            <person name="Putnam N.H."/>
            <person name="Rash S."/>
            <person name="Rose J.K."/>
            <person name="Sakihama Y."/>
            <person name="Salamov A.A."/>
            <person name="Savidor A."/>
            <person name="Scheuring C.F."/>
            <person name="Smith B.M."/>
            <person name="Sobral B.W."/>
            <person name="Terry A."/>
            <person name="Torto-Alalibo T.A."/>
            <person name="Win J."/>
            <person name="Xu Z."/>
            <person name="Zhang H."/>
            <person name="Grigoriev I.V."/>
            <person name="Rokhsar D.S."/>
            <person name="Boore J.L."/>
        </authorList>
    </citation>
    <scope>NUCLEOTIDE SEQUENCE [LARGE SCALE GENOMIC DNA]</scope>
    <source>
        <strain evidence="2 3">P6497</strain>
    </source>
</reference>
<keyword evidence="3" id="KW-1185">Reference proteome</keyword>
<evidence type="ECO:0000256" key="1">
    <source>
        <dbReference type="SAM" id="MobiDB-lite"/>
    </source>
</evidence>
<dbReference type="KEGG" id="psoj:PHYSODRAFT_513315"/>
<dbReference type="GeneID" id="20659452"/>
<dbReference type="InParanoid" id="G4ZUQ6"/>
<dbReference type="EMBL" id="JH159156">
    <property type="protein sequence ID" value="EGZ13530.1"/>
    <property type="molecule type" value="Genomic_DNA"/>
</dbReference>
<name>G4ZUQ6_PHYSP</name>
<feature type="region of interest" description="Disordered" evidence="1">
    <location>
        <begin position="1"/>
        <end position="23"/>
    </location>
</feature>